<dbReference type="Pfam" id="PF12833">
    <property type="entry name" value="HTH_18"/>
    <property type="match status" value="1"/>
</dbReference>
<dbReference type="InterPro" id="IPR018062">
    <property type="entry name" value="HTH_AraC-typ_CS"/>
</dbReference>
<evidence type="ECO:0000256" key="2">
    <source>
        <dbReference type="ARBA" id="ARBA00023125"/>
    </source>
</evidence>
<name>A0A1H8SYC3_9SPHI</name>
<keyword evidence="2 5" id="KW-0238">DNA-binding</keyword>
<dbReference type="InterPro" id="IPR009057">
    <property type="entry name" value="Homeodomain-like_sf"/>
</dbReference>
<dbReference type="InterPro" id="IPR018060">
    <property type="entry name" value="HTH_AraC"/>
</dbReference>
<organism evidence="5 6">
    <name type="scientific">Mucilaginibacter gossypiicola</name>
    <dbReference type="NCBI Taxonomy" id="551995"/>
    <lineage>
        <taxon>Bacteria</taxon>
        <taxon>Pseudomonadati</taxon>
        <taxon>Bacteroidota</taxon>
        <taxon>Sphingobacteriia</taxon>
        <taxon>Sphingobacteriales</taxon>
        <taxon>Sphingobacteriaceae</taxon>
        <taxon>Mucilaginibacter</taxon>
    </lineage>
</organism>
<dbReference type="SMART" id="SM00342">
    <property type="entry name" value="HTH_ARAC"/>
    <property type="match status" value="1"/>
</dbReference>
<evidence type="ECO:0000256" key="3">
    <source>
        <dbReference type="ARBA" id="ARBA00023163"/>
    </source>
</evidence>
<dbReference type="GO" id="GO:0043565">
    <property type="term" value="F:sequence-specific DNA binding"/>
    <property type="evidence" value="ECO:0007669"/>
    <property type="project" value="InterPro"/>
</dbReference>
<keyword evidence="3" id="KW-0804">Transcription</keyword>
<proteinExistence type="predicted"/>
<dbReference type="PANTHER" id="PTHR47893">
    <property type="entry name" value="REGULATORY PROTEIN PCHR"/>
    <property type="match status" value="1"/>
</dbReference>
<protein>
    <submittedName>
        <fullName evidence="5">AraC-type DNA-binding protein</fullName>
    </submittedName>
</protein>
<keyword evidence="6" id="KW-1185">Reference proteome</keyword>
<dbReference type="InterPro" id="IPR053142">
    <property type="entry name" value="PchR_regulatory_protein"/>
</dbReference>
<accession>A0A1H8SYC3</accession>
<sequence length="330" mass="37984">MKIKSKIEGSDEWLFIEELPDAYAPGSQFSEKHISIKRDPVKKLFYYQLSSGGLFLLHSSMQFNKSARILSEVEGETIASQFVFYESGNTLLKPAKKNSYGSNRHNIRYVPSSKGRYEVIPDMQYSYFLMVLSKEYYFHLIDRHAIIHSSFVSAIAEGKYTSLAVQDLAVTPEMKRVITDICECKKTGEVKKYYTESKVLELLMLQLEQMQKDSNEDDAPQIKTEDIEKLYHAKELLDKVYVNPPTIKKLSRLINLNEFKLKQGFKAYYGTTIYGYITRLRMETAKTMIINDHKSIGEVAHAIGFKHQAHLTSAFKKYYGILPSQVKLST</sequence>
<dbReference type="PANTHER" id="PTHR47893:SF1">
    <property type="entry name" value="REGULATORY PROTEIN PCHR"/>
    <property type="match status" value="1"/>
</dbReference>
<reference evidence="6" key="1">
    <citation type="submission" date="2016-10" db="EMBL/GenBank/DDBJ databases">
        <authorList>
            <person name="Varghese N."/>
            <person name="Submissions S."/>
        </authorList>
    </citation>
    <scope>NUCLEOTIDE SEQUENCE [LARGE SCALE GENOMIC DNA]</scope>
    <source>
        <strain evidence="6">Gh-48</strain>
    </source>
</reference>
<evidence type="ECO:0000313" key="5">
    <source>
        <dbReference type="EMBL" id="SEO83637.1"/>
    </source>
</evidence>
<dbReference type="RefSeq" id="WP_091219412.1">
    <property type="nucleotide sequence ID" value="NZ_FOCL01000014.1"/>
</dbReference>
<evidence type="ECO:0000313" key="6">
    <source>
        <dbReference type="Proteomes" id="UP000198942"/>
    </source>
</evidence>
<feature type="domain" description="HTH araC/xylS-type" evidence="4">
    <location>
        <begin position="231"/>
        <end position="329"/>
    </location>
</feature>
<dbReference type="PROSITE" id="PS01124">
    <property type="entry name" value="HTH_ARAC_FAMILY_2"/>
    <property type="match status" value="1"/>
</dbReference>
<dbReference type="STRING" id="551995.SAMN05192574_11413"/>
<dbReference type="EMBL" id="FOCL01000014">
    <property type="protein sequence ID" value="SEO83637.1"/>
    <property type="molecule type" value="Genomic_DNA"/>
</dbReference>
<dbReference type="Proteomes" id="UP000198942">
    <property type="component" value="Unassembled WGS sequence"/>
</dbReference>
<dbReference type="Gene3D" id="1.10.10.60">
    <property type="entry name" value="Homeodomain-like"/>
    <property type="match status" value="1"/>
</dbReference>
<dbReference type="SUPFAM" id="SSF46689">
    <property type="entry name" value="Homeodomain-like"/>
    <property type="match status" value="1"/>
</dbReference>
<keyword evidence="1" id="KW-0805">Transcription regulation</keyword>
<dbReference type="PROSITE" id="PS00041">
    <property type="entry name" value="HTH_ARAC_FAMILY_1"/>
    <property type="match status" value="1"/>
</dbReference>
<dbReference type="GO" id="GO:0003700">
    <property type="term" value="F:DNA-binding transcription factor activity"/>
    <property type="evidence" value="ECO:0007669"/>
    <property type="project" value="InterPro"/>
</dbReference>
<evidence type="ECO:0000259" key="4">
    <source>
        <dbReference type="PROSITE" id="PS01124"/>
    </source>
</evidence>
<evidence type="ECO:0000256" key="1">
    <source>
        <dbReference type="ARBA" id="ARBA00023015"/>
    </source>
</evidence>
<dbReference type="OrthoDB" id="799767at2"/>
<gene>
    <name evidence="5" type="ORF">SAMN05192574_11413</name>
</gene>
<dbReference type="AlphaFoldDB" id="A0A1H8SYC3"/>